<dbReference type="Gene3D" id="3.10.580.10">
    <property type="entry name" value="CBS-domain"/>
    <property type="match status" value="2"/>
</dbReference>
<dbReference type="InterPro" id="IPR003593">
    <property type="entry name" value="AAA+_ATPase"/>
</dbReference>
<accession>F2NPG9</accession>
<keyword evidence="4" id="KW-0547">Nucleotide-binding</keyword>
<keyword evidence="3" id="KW-0677">Repeat</keyword>
<evidence type="ECO:0000256" key="1">
    <source>
        <dbReference type="ARBA" id="ARBA00005417"/>
    </source>
</evidence>
<dbReference type="GO" id="GO:0031460">
    <property type="term" value="P:glycine betaine transport"/>
    <property type="evidence" value="ECO:0007669"/>
    <property type="project" value="InterPro"/>
</dbReference>
<dbReference type="PANTHER" id="PTHR43117:SF4">
    <property type="entry name" value="OSMOPROTECTANT IMPORT ATP-BINDING PROTEIN OSMV"/>
    <property type="match status" value="1"/>
</dbReference>
<dbReference type="FunFam" id="3.40.50.300:FF:000425">
    <property type="entry name" value="Probable ABC transporter, ATP-binding subunit"/>
    <property type="match status" value="1"/>
</dbReference>
<dbReference type="Pfam" id="PF00571">
    <property type="entry name" value="CBS"/>
    <property type="match status" value="2"/>
</dbReference>
<dbReference type="SUPFAM" id="SSF54631">
    <property type="entry name" value="CBS-domain pair"/>
    <property type="match status" value="1"/>
</dbReference>
<dbReference type="KEGG" id="mhd:Marky_1515"/>
<keyword evidence="6" id="KW-0129">CBS domain</keyword>
<dbReference type="GO" id="GO:0005524">
    <property type="term" value="F:ATP binding"/>
    <property type="evidence" value="ECO:0007669"/>
    <property type="project" value="UniProtKB-KW"/>
</dbReference>
<proteinExistence type="inferred from homology"/>
<evidence type="ECO:0000259" key="7">
    <source>
        <dbReference type="PROSITE" id="PS50893"/>
    </source>
</evidence>
<dbReference type="InterPro" id="IPR000644">
    <property type="entry name" value="CBS_dom"/>
</dbReference>
<dbReference type="InterPro" id="IPR005892">
    <property type="entry name" value="Gly-betaine_transp_ATP-bd"/>
</dbReference>
<protein>
    <submittedName>
        <fullName evidence="9">Glycine betaine/L-proline ABC transporter, ATPase subunit</fullName>
        <ecNumber evidence="9">3.6.3.31</ecNumber>
    </submittedName>
</protein>
<comment type="similarity">
    <text evidence="1">Belongs to the ABC transporter superfamily.</text>
</comment>
<feature type="domain" description="CBS" evidence="8">
    <location>
        <begin position="256"/>
        <end position="313"/>
    </location>
</feature>
<keyword evidence="9" id="KW-0378">Hydrolase</keyword>
<organism evidence="9 10">
    <name type="scientific">Marinithermus hydrothermalis (strain DSM 14884 / JCM 11576 / T1)</name>
    <dbReference type="NCBI Taxonomy" id="869210"/>
    <lineage>
        <taxon>Bacteria</taxon>
        <taxon>Thermotogati</taxon>
        <taxon>Deinococcota</taxon>
        <taxon>Deinococci</taxon>
        <taxon>Thermales</taxon>
        <taxon>Thermaceae</taxon>
        <taxon>Marinithermus</taxon>
    </lineage>
</organism>
<dbReference type="STRING" id="869210.Marky_1515"/>
<dbReference type="SMART" id="SM00382">
    <property type="entry name" value="AAA"/>
    <property type="match status" value="1"/>
</dbReference>
<keyword evidence="5" id="KW-0067">ATP-binding</keyword>
<evidence type="ECO:0000256" key="5">
    <source>
        <dbReference type="ARBA" id="ARBA00022840"/>
    </source>
</evidence>
<dbReference type="NCBIfam" id="TIGR01186">
    <property type="entry name" value="proV"/>
    <property type="match status" value="1"/>
</dbReference>
<name>F2NPG9_MARHT</name>
<dbReference type="PROSITE" id="PS51371">
    <property type="entry name" value="CBS"/>
    <property type="match status" value="2"/>
</dbReference>
<dbReference type="Pfam" id="PF00005">
    <property type="entry name" value="ABC_tran"/>
    <property type="match status" value="1"/>
</dbReference>
<reference evidence="9 10" key="1">
    <citation type="journal article" date="2012" name="Stand. Genomic Sci.">
        <title>Complete genome sequence of the aerobic, heterotroph Marinithermus hydrothermalis type strain (T1(T)) from a deep-sea hydrothermal vent chimney.</title>
        <authorList>
            <person name="Copeland A."/>
            <person name="Gu W."/>
            <person name="Yasawong M."/>
            <person name="Lapidus A."/>
            <person name="Lucas S."/>
            <person name="Deshpande S."/>
            <person name="Pagani I."/>
            <person name="Tapia R."/>
            <person name="Cheng J.F."/>
            <person name="Goodwin L.A."/>
            <person name="Pitluck S."/>
            <person name="Liolios K."/>
            <person name="Ivanova N."/>
            <person name="Mavromatis K."/>
            <person name="Mikhailova N."/>
            <person name="Pati A."/>
            <person name="Chen A."/>
            <person name="Palaniappan K."/>
            <person name="Land M."/>
            <person name="Pan C."/>
            <person name="Brambilla E.M."/>
            <person name="Rohde M."/>
            <person name="Tindall B.J."/>
            <person name="Sikorski J."/>
            <person name="Goker M."/>
            <person name="Detter J.C."/>
            <person name="Bristow J."/>
            <person name="Eisen J.A."/>
            <person name="Markowitz V."/>
            <person name="Hugenholtz P."/>
            <person name="Kyrpides N.C."/>
            <person name="Klenk H.P."/>
            <person name="Woyke T."/>
        </authorList>
    </citation>
    <scope>NUCLEOTIDE SEQUENCE [LARGE SCALE GENOMIC DNA]</scope>
    <source>
        <strain evidence="10">DSM 14884 / JCM 11576 / T1</strain>
    </source>
</reference>
<dbReference type="AlphaFoldDB" id="F2NPG9"/>
<dbReference type="GO" id="GO:0016887">
    <property type="term" value="F:ATP hydrolysis activity"/>
    <property type="evidence" value="ECO:0007669"/>
    <property type="project" value="InterPro"/>
</dbReference>
<dbReference type="SUPFAM" id="SSF52540">
    <property type="entry name" value="P-loop containing nucleoside triphosphate hydrolases"/>
    <property type="match status" value="1"/>
</dbReference>
<dbReference type="Proteomes" id="UP000007030">
    <property type="component" value="Chromosome"/>
</dbReference>
<evidence type="ECO:0000313" key="9">
    <source>
        <dbReference type="EMBL" id="AEB12250.1"/>
    </source>
</evidence>
<dbReference type="CDD" id="cd02205">
    <property type="entry name" value="CBS_pair_SF"/>
    <property type="match status" value="1"/>
</dbReference>
<feature type="domain" description="ABC transporter" evidence="7">
    <location>
        <begin position="4"/>
        <end position="238"/>
    </location>
</feature>
<dbReference type="InterPro" id="IPR017871">
    <property type="entry name" value="ABC_transporter-like_CS"/>
</dbReference>
<dbReference type="eggNOG" id="COG1125">
    <property type="taxonomic scope" value="Bacteria"/>
</dbReference>
<keyword evidence="10" id="KW-1185">Reference proteome</keyword>
<dbReference type="PANTHER" id="PTHR43117">
    <property type="entry name" value="OSMOPROTECTANT IMPORT ATP-BINDING PROTEIN OSMV"/>
    <property type="match status" value="1"/>
</dbReference>
<dbReference type="InterPro" id="IPR027417">
    <property type="entry name" value="P-loop_NTPase"/>
</dbReference>
<dbReference type="SMART" id="SM00116">
    <property type="entry name" value="CBS"/>
    <property type="match status" value="2"/>
</dbReference>
<evidence type="ECO:0000313" key="10">
    <source>
        <dbReference type="Proteomes" id="UP000007030"/>
    </source>
</evidence>
<gene>
    <name evidence="9" type="ordered locus">Marky_1515</name>
</gene>
<feature type="domain" description="CBS" evidence="8">
    <location>
        <begin position="314"/>
        <end position="372"/>
    </location>
</feature>
<dbReference type="EMBL" id="CP002630">
    <property type="protein sequence ID" value="AEB12250.1"/>
    <property type="molecule type" value="Genomic_DNA"/>
</dbReference>
<dbReference type="InterPro" id="IPR046342">
    <property type="entry name" value="CBS_dom_sf"/>
</dbReference>
<dbReference type="PROSITE" id="PS00211">
    <property type="entry name" value="ABC_TRANSPORTER_1"/>
    <property type="match status" value="1"/>
</dbReference>
<dbReference type="EC" id="3.6.3.31" evidence="9"/>
<dbReference type="CDD" id="cd03295">
    <property type="entry name" value="ABC_OpuCA_Osmoprotection"/>
    <property type="match status" value="1"/>
</dbReference>
<evidence type="ECO:0000256" key="6">
    <source>
        <dbReference type="PROSITE-ProRule" id="PRU00703"/>
    </source>
</evidence>
<dbReference type="InterPro" id="IPR003439">
    <property type="entry name" value="ABC_transporter-like_ATP-bd"/>
</dbReference>
<keyword evidence="2" id="KW-0813">Transport</keyword>
<evidence type="ECO:0000256" key="4">
    <source>
        <dbReference type="ARBA" id="ARBA00022741"/>
    </source>
</evidence>
<dbReference type="GO" id="GO:0016020">
    <property type="term" value="C:membrane"/>
    <property type="evidence" value="ECO:0007669"/>
    <property type="project" value="InterPro"/>
</dbReference>
<sequence length="374" mass="41474">MSMIQLENLTKRYGTHVAVDGVTLSIAAGETCVLIGPSGCGKTTTLRMINRLVEPTEGRVLIEGKDTRSMRPEELRRKMGYVIQSVGLFDHMTIAQNVGVVPRLLGWPKERIAARVDELLALVGLEPRAFRDKYPRQLSGGQQQRVGVARALAADPPILLMDEPFGALDPITRERLQDELLGIQSALKKTIVFVTHDIDEAIKLGDRIAILKDGKLIQYDTPAAILKRPANAFVRDFVGADRALKSLGLLRVQDVMEPNPPQVGPDASLDEVRELMQRYAVRRVFVAEGRRLVGWVDREDLERNESIRTLLARRDAGTIAVPHHTTVREALSVMIATGFRIVAVVRGRDELVGWVPRAKLIRLLEDLEAGEVAS</sequence>
<dbReference type="PROSITE" id="PS50893">
    <property type="entry name" value="ABC_TRANSPORTER_2"/>
    <property type="match status" value="1"/>
</dbReference>
<dbReference type="HOGENOM" id="CLU_000604_2_2_0"/>
<evidence type="ECO:0000259" key="8">
    <source>
        <dbReference type="PROSITE" id="PS51371"/>
    </source>
</evidence>
<evidence type="ECO:0000256" key="2">
    <source>
        <dbReference type="ARBA" id="ARBA00022448"/>
    </source>
</evidence>
<dbReference type="Gene3D" id="3.40.50.300">
    <property type="entry name" value="P-loop containing nucleotide triphosphate hydrolases"/>
    <property type="match status" value="1"/>
</dbReference>
<evidence type="ECO:0000256" key="3">
    <source>
        <dbReference type="ARBA" id="ARBA00022737"/>
    </source>
</evidence>
<dbReference type="eggNOG" id="COG0517">
    <property type="taxonomic scope" value="Bacteria"/>
</dbReference>